<name>A0ABQ9AJ30_9ROSI</name>
<dbReference type="EMBL" id="JAPFFI010000020">
    <property type="protein sequence ID" value="KAJ6339725.1"/>
    <property type="molecule type" value="Genomic_DNA"/>
</dbReference>
<feature type="compositionally biased region" description="Basic and acidic residues" evidence="1">
    <location>
        <begin position="102"/>
        <end position="115"/>
    </location>
</feature>
<reference evidence="2" key="2">
    <citation type="journal article" date="2023" name="Int. J. Mol. Sci.">
        <title>De Novo Assembly and Annotation of 11 Diverse Shrub Willow (Salix) Genomes Reveals Novel Gene Organization in Sex-Linked Regions.</title>
        <authorList>
            <person name="Hyden B."/>
            <person name="Feng K."/>
            <person name="Yates T.B."/>
            <person name="Jawdy S."/>
            <person name="Cereghino C."/>
            <person name="Smart L.B."/>
            <person name="Muchero W."/>
        </authorList>
    </citation>
    <scope>NUCLEOTIDE SEQUENCE</scope>
    <source>
        <tissue evidence="2">Shoot tip</tissue>
    </source>
</reference>
<reference evidence="2" key="1">
    <citation type="submission" date="2022-10" db="EMBL/GenBank/DDBJ databases">
        <authorList>
            <person name="Hyden B.L."/>
            <person name="Feng K."/>
            <person name="Yates T."/>
            <person name="Jawdy S."/>
            <person name="Smart L.B."/>
            <person name="Muchero W."/>
        </authorList>
    </citation>
    <scope>NUCLEOTIDE SEQUENCE</scope>
    <source>
        <tissue evidence="2">Shoot tip</tissue>
    </source>
</reference>
<dbReference type="Proteomes" id="UP001141253">
    <property type="component" value="Chromosome 15W"/>
</dbReference>
<feature type="region of interest" description="Disordered" evidence="1">
    <location>
        <begin position="1"/>
        <end position="146"/>
    </location>
</feature>
<organism evidence="2 3">
    <name type="scientific">Salix suchowensis</name>
    <dbReference type="NCBI Taxonomy" id="1278906"/>
    <lineage>
        <taxon>Eukaryota</taxon>
        <taxon>Viridiplantae</taxon>
        <taxon>Streptophyta</taxon>
        <taxon>Embryophyta</taxon>
        <taxon>Tracheophyta</taxon>
        <taxon>Spermatophyta</taxon>
        <taxon>Magnoliopsida</taxon>
        <taxon>eudicotyledons</taxon>
        <taxon>Gunneridae</taxon>
        <taxon>Pentapetalae</taxon>
        <taxon>rosids</taxon>
        <taxon>fabids</taxon>
        <taxon>Malpighiales</taxon>
        <taxon>Salicaceae</taxon>
        <taxon>Saliceae</taxon>
        <taxon>Salix</taxon>
    </lineage>
</organism>
<sequence>MKPYDNRYSDPDSYHHRHRSSDLMGQKTPVMGSTYGRDGPVPYSGGGGGPPPTSSAGRGGPPPVGGVYPRFERPASGFSVGRGGGGGGGGGGGRGFSGGRESYFHGGDRRNDAGRGRGWNSGSGRGGGGGRGGRFGGGGPRRDLDTVALPKQDFGNLVPFEKSLYFEDPSIRAMSET</sequence>
<evidence type="ECO:0000313" key="3">
    <source>
        <dbReference type="Proteomes" id="UP001141253"/>
    </source>
</evidence>
<feature type="compositionally biased region" description="Basic and acidic residues" evidence="1">
    <location>
        <begin position="1"/>
        <end position="14"/>
    </location>
</feature>
<accession>A0ABQ9AJ30</accession>
<comment type="caution">
    <text evidence="2">The sequence shown here is derived from an EMBL/GenBank/DDBJ whole genome shotgun (WGS) entry which is preliminary data.</text>
</comment>
<feature type="compositionally biased region" description="Gly residues" evidence="1">
    <location>
        <begin position="116"/>
        <end position="139"/>
    </location>
</feature>
<feature type="compositionally biased region" description="Gly residues" evidence="1">
    <location>
        <begin position="80"/>
        <end position="98"/>
    </location>
</feature>
<keyword evidence="3" id="KW-1185">Reference proteome</keyword>
<evidence type="ECO:0000256" key="1">
    <source>
        <dbReference type="SAM" id="MobiDB-lite"/>
    </source>
</evidence>
<gene>
    <name evidence="2" type="ORF">OIU77_007632</name>
</gene>
<evidence type="ECO:0000313" key="2">
    <source>
        <dbReference type="EMBL" id="KAJ6339725.1"/>
    </source>
</evidence>
<protein>
    <submittedName>
        <fullName evidence="2">Uncharacterized protein</fullName>
    </submittedName>
</protein>
<proteinExistence type="predicted"/>